<accession>A0A3S0SDR2</accession>
<dbReference type="PANTHER" id="PTHR30212:SF2">
    <property type="entry name" value="PROTEIN YIIM"/>
    <property type="match status" value="1"/>
</dbReference>
<protein>
    <submittedName>
        <fullName evidence="2">MOSC domain-containing protein</fullName>
    </submittedName>
</protein>
<gene>
    <name evidence="2" type="ORF">EFQ99_00185</name>
</gene>
<evidence type="ECO:0000259" key="1">
    <source>
        <dbReference type="PROSITE" id="PS51340"/>
    </source>
</evidence>
<name>A0A3S0SDR2_9HYPH</name>
<comment type="caution">
    <text evidence="2">The sequence shown here is derived from an EMBL/GenBank/DDBJ whole genome shotgun (WGS) entry which is preliminary data.</text>
</comment>
<evidence type="ECO:0000313" key="3">
    <source>
        <dbReference type="Proteomes" id="UP000278823"/>
    </source>
</evidence>
<keyword evidence="3" id="KW-1185">Reference proteome</keyword>
<reference evidence="3" key="1">
    <citation type="submission" date="2018-11" db="EMBL/GenBank/DDBJ databases">
        <title>Rhizobium chutanense sp. nov., isolated from root nodules of Phaseolus vulgaris in China.</title>
        <authorList>
            <person name="Huo Y."/>
        </authorList>
    </citation>
    <scope>NUCLEOTIDE SEQUENCE [LARGE SCALE GENOMIC DNA]</scope>
    <source>
        <strain evidence="3">CCBAU 65647</strain>
    </source>
</reference>
<dbReference type="EMBL" id="RJTH01000001">
    <property type="protein sequence ID" value="RUM26667.1"/>
    <property type="molecule type" value="Genomic_DNA"/>
</dbReference>
<dbReference type="InterPro" id="IPR011037">
    <property type="entry name" value="Pyrv_Knase-like_insert_dom_sf"/>
</dbReference>
<dbReference type="GO" id="GO:0030170">
    <property type="term" value="F:pyridoxal phosphate binding"/>
    <property type="evidence" value="ECO:0007669"/>
    <property type="project" value="InterPro"/>
</dbReference>
<dbReference type="OrthoDB" id="9786134at2"/>
<dbReference type="GO" id="GO:0030151">
    <property type="term" value="F:molybdenum ion binding"/>
    <property type="evidence" value="ECO:0007669"/>
    <property type="project" value="InterPro"/>
</dbReference>
<dbReference type="PROSITE" id="PS51340">
    <property type="entry name" value="MOSC"/>
    <property type="match status" value="1"/>
</dbReference>
<proteinExistence type="predicted"/>
<dbReference type="GO" id="GO:0003824">
    <property type="term" value="F:catalytic activity"/>
    <property type="evidence" value="ECO:0007669"/>
    <property type="project" value="InterPro"/>
</dbReference>
<dbReference type="SUPFAM" id="SSF50800">
    <property type="entry name" value="PK beta-barrel domain-like"/>
    <property type="match status" value="1"/>
</dbReference>
<evidence type="ECO:0000313" key="2">
    <source>
        <dbReference type="EMBL" id="RUM26667.1"/>
    </source>
</evidence>
<feature type="domain" description="MOSC" evidence="1">
    <location>
        <begin position="39"/>
        <end position="173"/>
    </location>
</feature>
<sequence length="218" mass="23929">MQRKRNRGRIGRPMKILALCTGNPEKLAGKSYKTGIFKHAVNGPVMIDAEGLVGDAICNRKHHGGVDQAVYVEGSLTLDWWAQQLGRPHEPGTFGENMVISGLDNRDVSVGDRFVADSLVLEVTACRIPCATFAARMADPKFVKRYTGAARPGIYCRVIQGGVVGAGISVEHHPFPGEKVTMPELMETFGRRLSETDRARYLAAPVHHKLRALLEAQR</sequence>
<dbReference type="Proteomes" id="UP000278823">
    <property type="component" value="Unassembled WGS sequence"/>
</dbReference>
<dbReference type="InterPro" id="IPR005302">
    <property type="entry name" value="MoCF_Sase_C"/>
</dbReference>
<dbReference type="PANTHER" id="PTHR30212">
    <property type="entry name" value="PROTEIN YIIM"/>
    <property type="match status" value="1"/>
</dbReference>
<dbReference type="AlphaFoldDB" id="A0A3S0SDR2"/>
<dbReference type="Gene3D" id="2.40.33.20">
    <property type="entry name" value="PK beta-barrel domain-like"/>
    <property type="match status" value="1"/>
</dbReference>
<dbReference type="Pfam" id="PF03473">
    <property type="entry name" value="MOSC"/>
    <property type="match status" value="1"/>
</dbReference>
<dbReference type="InterPro" id="IPR052353">
    <property type="entry name" value="Benzoxazolinone_Detox_Enz"/>
</dbReference>
<organism evidence="2 3">
    <name type="scientific">Rhizobium vallis</name>
    <dbReference type="NCBI Taxonomy" id="634290"/>
    <lineage>
        <taxon>Bacteria</taxon>
        <taxon>Pseudomonadati</taxon>
        <taxon>Pseudomonadota</taxon>
        <taxon>Alphaproteobacteria</taxon>
        <taxon>Hyphomicrobiales</taxon>
        <taxon>Rhizobiaceae</taxon>
        <taxon>Rhizobium/Agrobacterium group</taxon>
        <taxon>Rhizobium</taxon>
    </lineage>
</organism>